<proteinExistence type="predicted"/>
<evidence type="ECO:0000313" key="7">
    <source>
        <dbReference type="EMBL" id="GAA4198456.1"/>
    </source>
</evidence>
<feature type="domain" description="Protein kinase" evidence="6">
    <location>
        <begin position="18"/>
        <end position="269"/>
    </location>
</feature>
<dbReference type="Pfam" id="PF00069">
    <property type="entry name" value="Pkinase"/>
    <property type="match status" value="1"/>
</dbReference>
<evidence type="ECO:0000313" key="8">
    <source>
        <dbReference type="Proteomes" id="UP001501251"/>
    </source>
</evidence>
<dbReference type="Gene3D" id="3.30.200.20">
    <property type="entry name" value="Phosphorylase Kinase, domain 1"/>
    <property type="match status" value="1"/>
</dbReference>
<gene>
    <name evidence="7" type="ORF">GCM10022252_48920</name>
</gene>
<evidence type="ECO:0000256" key="2">
    <source>
        <dbReference type="ARBA" id="ARBA00022741"/>
    </source>
</evidence>
<dbReference type="RefSeq" id="WP_344920353.1">
    <property type="nucleotide sequence ID" value="NZ_BAABAQ010000009.1"/>
</dbReference>
<sequence length="647" mass="68960">MTRVLPPAPGDPGRIGPHRVTGRIGRGGQGTVYLAESPAGARVAVKVLGGGGGEQTLARFHREIELARRVEAFCTAQVLEHGETDGMPYIVSEYVDGPSLAQVIDERGPLRGAELRRLAVGTVTALAAIHRAGVVHRDFKPANVLLARDGPRVIDFGISRALDATSTASDQLVGTPPYMAPEQFDGREAGPSADLFAWASTVVCAATGEPPFGTGPVPAVIHRILNAEPVLGSLDDELRELVGECLDKDPRARPAAMPVLLRLLGHPAERPSYGTGHEVLGEGRKRAAPPPARRRASRPVIAALAALALAAASGVAVLAVRAAGTEEPAKVVAGEEGTPSPLARPAIGTMPATSTTDLRIPGTKITLRENPADPERVTTYRDSRKKAGGAPVYLRRGDSAEFRFLGTLMTAVAAPGGARVAANPDNKFELGAFDLIRLVDPAGGPETQIRTVDTPLTTFNPHWDRNGTRILLTIYEGFGEEQRSRGFVIVDVASRTARVFRVPDDDHRSDYVWGADSASVLHSGPDGSVRFYRLDGTPLRTVPKVGALVLDDVRTTSLGTVFTTRCQERPDDVCLWDAATATRRAVVPIGKGTTFNGWLGDRHFLGTVTEGRTTKVVMLDLRGEVVRVLADGPATELEKISLYYTLR</sequence>
<keyword evidence="1" id="KW-0808">Transferase</keyword>
<evidence type="ECO:0000256" key="4">
    <source>
        <dbReference type="ARBA" id="ARBA00022840"/>
    </source>
</evidence>
<dbReference type="InterPro" id="IPR011009">
    <property type="entry name" value="Kinase-like_dom_sf"/>
</dbReference>
<feature type="compositionally biased region" description="Pro residues" evidence="5">
    <location>
        <begin position="1"/>
        <end position="10"/>
    </location>
</feature>
<feature type="region of interest" description="Disordered" evidence="5">
    <location>
        <begin position="1"/>
        <end position="22"/>
    </location>
</feature>
<dbReference type="InterPro" id="IPR008271">
    <property type="entry name" value="Ser/Thr_kinase_AS"/>
</dbReference>
<keyword evidence="4" id="KW-0067">ATP-binding</keyword>
<evidence type="ECO:0000256" key="1">
    <source>
        <dbReference type="ARBA" id="ARBA00022679"/>
    </source>
</evidence>
<feature type="region of interest" description="Disordered" evidence="5">
    <location>
        <begin position="272"/>
        <end position="294"/>
    </location>
</feature>
<keyword evidence="2" id="KW-0547">Nucleotide-binding</keyword>
<keyword evidence="3" id="KW-0418">Kinase</keyword>
<evidence type="ECO:0000256" key="5">
    <source>
        <dbReference type="SAM" id="MobiDB-lite"/>
    </source>
</evidence>
<dbReference type="InterPro" id="IPR000719">
    <property type="entry name" value="Prot_kinase_dom"/>
</dbReference>
<name>A0ABP8B588_9ACTN</name>
<comment type="caution">
    <text evidence="7">The sequence shown here is derived from an EMBL/GenBank/DDBJ whole genome shotgun (WGS) entry which is preliminary data.</text>
</comment>
<organism evidence="7 8">
    <name type="scientific">Streptosporangium oxazolinicum</name>
    <dbReference type="NCBI Taxonomy" id="909287"/>
    <lineage>
        <taxon>Bacteria</taxon>
        <taxon>Bacillati</taxon>
        <taxon>Actinomycetota</taxon>
        <taxon>Actinomycetes</taxon>
        <taxon>Streptosporangiales</taxon>
        <taxon>Streptosporangiaceae</taxon>
        <taxon>Streptosporangium</taxon>
    </lineage>
</organism>
<dbReference type="EMBL" id="BAABAQ010000009">
    <property type="protein sequence ID" value="GAA4198456.1"/>
    <property type="molecule type" value="Genomic_DNA"/>
</dbReference>
<evidence type="ECO:0000259" key="6">
    <source>
        <dbReference type="PROSITE" id="PS50011"/>
    </source>
</evidence>
<evidence type="ECO:0000256" key="3">
    <source>
        <dbReference type="ARBA" id="ARBA00022777"/>
    </source>
</evidence>
<dbReference type="Gene3D" id="1.10.510.10">
    <property type="entry name" value="Transferase(Phosphotransferase) domain 1"/>
    <property type="match status" value="1"/>
</dbReference>
<dbReference type="Proteomes" id="UP001501251">
    <property type="component" value="Unassembled WGS sequence"/>
</dbReference>
<feature type="region of interest" description="Disordered" evidence="5">
    <location>
        <begin position="330"/>
        <end position="354"/>
    </location>
</feature>
<dbReference type="PANTHER" id="PTHR43289">
    <property type="entry name" value="MITOGEN-ACTIVATED PROTEIN KINASE KINASE KINASE 20-RELATED"/>
    <property type="match status" value="1"/>
</dbReference>
<protein>
    <recommendedName>
        <fullName evidence="6">Protein kinase domain-containing protein</fullName>
    </recommendedName>
</protein>
<dbReference type="SUPFAM" id="SSF82171">
    <property type="entry name" value="DPP6 N-terminal domain-like"/>
    <property type="match status" value="1"/>
</dbReference>
<dbReference type="PANTHER" id="PTHR43289:SF34">
    <property type="entry name" value="SERINE_THREONINE-PROTEIN KINASE YBDM-RELATED"/>
    <property type="match status" value="1"/>
</dbReference>
<accession>A0ABP8B588</accession>
<reference evidence="8" key="1">
    <citation type="journal article" date="2019" name="Int. J. Syst. Evol. Microbiol.">
        <title>The Global Catalogue of Microorganisms (GCM) 10K type strain sequencing project: providing services to taxonomists for standard genome sequencing and annotation.</title>
        <authorList>
            <consortium name="The Broad Institute Genomics Platform"/>
            <consortium name="The Broad Institute Genome Sequencing Center for Infectious Disease"/>
            <person name="Wu L."/>
            <person name="Ma J."/>
        </authorList>
    </citation>
    <scope>NUCLEOTIDE SEQUENCE [LARGE SCALE GENOMIC DNA]</scope>
    <source>
        <strain evidence="8">JCM 17388</strain>
    </source>
</reference>
<dbReference type="SUPFAM" id="SSF56112">
    <property type="entry name" value="Protein kinase-like (PK-like)"/>
    <property type="match status" value="1"/>
</dbReference>
<dbReference type="PROSITE" id="PS00108">
    <property type="entry name" value="PROTEIN_KINASE_ST"/>
    <property type="match status" value="1"/>
</dbReference>
<keyword evidence="8" id="KW-1185">Reference proteome</keyword>
<dbReference type="PROSITE" id="PS50011">
    <property type="entry name" value="PROTEIN_KINASE_DOM"/>
    <property type="match status" value="1"/>
</dbReference>
<dbReference type="CDD" id="cd14014">
    <property type="entry name" value="STKc_PknB_like"/>
    <property type="match status" value="1"/>
</dbReference>